<dbReference type="PANTHER" id="PTHR32071:SF57">
    <property type="entry name" value="C4-DICARBOXYLATE TRANSPORT TRANSCRIPTIONAL REGULATORY PROTEIN DCTD"/>
    <property type="match status" value="1"/>
</dbReference>
<evidence type="ECO:0000256" key="3">
    <source>
        <dbReference type="ARBA" id="ARBA00023015"/>
    </source>
</evidence>
<evidence type="ECO:0000256" key="5">
    <source>
        <dbReference type="SAM" id="Coils"/>
    </source>
</evidence>
<dbReference type="InterPro" id="IPR025943">
    <property type="entry name" value="Sigma_54_int_dom_ATP-bd_2"/>
</dbReference>
<keyword evidence="8" id="KW-1185">Reference proteome</keyword>
<dbReference type="Gene3D" id="1.10.8.60">
    <property type="match status" value="1"/>
</dbReference>
<feature type="coiled-coil region" evidence="5">
    <location>
        <begin position="118"/>
        <end position="145"/>
    </location>
</feature>
<keyword evidence="3" id="KW-0805">Transcription regulation</keyword>
<reference evidence="7" key="1">
    <citation type="submission" date="2022-12" db="EMBL/GenBank/DDBJ databases">
        <authorList>
            <person name="Wang J."/>
        </authorList>
    </citation>
    <scope>NUCLEOTIDE SEQUENCE</scope>
    <source>
        <strain evidence="7">HY-45-18</strain>
    </source>
</reference>
<feature type="domain" description="Sigma-54 factor interaction" evidence="6">
    <location>
        <begin position="152"/>
        <end position="381"/>
    </location>
</feature>
<organism evidence="7 8">
    <name type="scientific">Clostridium aestuarii</name>
    <dbReference type="NCBI Taxonomy" id="338193"/>
    <lineage>
        <taxon>Bacteria</taxon>
        <taxon>Bacillati</taxon>
        <taxon>Bacillota</taxon>
        <taxon>Clostridia</taxon>
        <taxon>Eubacteriales</taxon>
        <taxon>Clostridiaceae</taxon>
        <taxon>Clostridium</taxon>
    </lineage>
</organism>
<dbReference type="Proteomes" id="UP001078443">
    <property type="component" value="Unassembled WGS sequence"/>
</dbReference>
<evidence type="ECO:0000256" key="1">
    <source>
        <dbReference type="ARBA" id="ARBA00022741"/>
    </source>
</evidence>
<dbReference type="SUPFAM" id="SSF55785">
    <property type="entry name" value="PYP-like sensor domain (PAS domain)"/>
    <property type="match status" value="1"/>
</dbReference>
<dbReference type="RefSeq" id="WP_268041617.1">
    <property type="nucleotide sequence ID" value="NZ_JAPQER010000006.1"/>
</dbReference>
<dbReference type="SUPFAM" id="SSF52540">
    <property type="entry name" value="P-loop containing nucleoside triphosphate hydrolases"/>
    <property type="match status" value="1"/>
</dbReference>
<dbReference type="InterPro" id="IPR027417">
    <property type="entry name" value="P-loop_NTPase"/>
</dbReference>
<dbReference type="InterPro" id="IPR002078">
    <property type="entry name" value="Sigma_54_int"/>
</dbReference>
<dbReference type="PROSITE" id="PS00675">
    <property type="entry name" value="SIGMA54_INTERACT_1"/>
    <property type="match status" value="1"/>
</dbReference>
<dbReference type="EMBL" id="JAPQER010000006">
    <property type="protein sequence ID" value="MCY6485295.1"/>
    <property type="molecule type" value="Genomic_DNA"/>
</dbReference>
<protein>
    <submittedName>
        <fullName evidence="7">Sigma 54-interacting transcriptional regulator</fullName>
    </submittedName>
</protein>
<dbReference type="Gene3D" id="1.10.10.60">
    <property type="entry name" value="Homeodomain-like"/>
    <property type="match status" value="1"/>
</dbReference>
<dbReference type="SUPFAM" id="SSF46689">
    <property type="entry name" value="Homeodomain-like"/>
    <property type="match status" value="1"/>
</dbReference>
<sequence>MSNFIDTVEFIEFCHRAFDNIPIPIDFLTEEGRMAYINKAFADFLQKPIDEMIDVLVTDINPTSKFLQTLQNKKADIAVRHTFPNGRDAICHRVPILDNTGELIGGLGMLLFEQVQDMKELIDKCDTLDKQLKLYKNEVARHNRVKYNLNTIIGESSAILKCKKEVEKVSKINLSVLITGESGVGKELFAQSIHNESDRKNGPFVSVNCSAIPENLLESEFFGYEEGAFTGAKKGGRIGKFELANGGTLFLDEIGDMPYYMQAKILRAIQEKEIVRIGSEKTIPLDIRIVSATHKKLENMIVENKFREDLYYRLNVITLEIPPLRERKEDITLLIDAFLCEFYKETGIYRKVPKNVIEILKNYDWRGNIRELKNVIKKICVNSEDVNISISNVPKFIINNSIKNKYNLENEGLNSLMQSIEKEIIINVLKECNYNKSKTARKLNIPRVTLYRKIKENNIALK</sequence>
<dbReference type="InterPro" id="IPR035965">
    <property type="entry name" value="PAS-like_dom_sf"/>
</dbReference>
<dbReference type="SMART" id="SM00382">
    <property type="entry name" value="AAA"/>
    <property type="match status" value="1"/>
</dbReference>
<dbReference type="PRINTS" id="PR01590">
    <property type="entry name" value="HTHFIS"/>
</dbReference>
<evidence type="ECO:0000256" key="4">
    <source>
        <dbReference type="ARBA" id="ARBA00023163"/>
    </source>
</evidence>
<dbReference type="InterPro" id="IPR009057">
    <property type="entry name" value="Homeodomain-like_sf"/>
</dbReference>
<dbReference type="InterPro" id="IPR025662">
    <property type="entry name" value="Sigma_54_int_dom_ATP-bd_1"/>
</dbReference>
<comment type="caution">
    <text evidence="7">The sequence shown here is derived from an EMBL/GenBank/DDBJ whole genome shotgun (WGS) entry which is preliminary data.</text>
</comment>
<dbReference type="PANTHER" id="PTHR32071">
    <property type="entry name" value="TRANSCRIPTIONAL REGULATORY PROTEIN"/>
    <property type="match status" value="1"/>
</dbReference>
<evidence type="ECO:0000256" key="2">
    <source>
        <dbReference type="ARBA" id="ARBA00022840"/>
    </source>
</evidence>
<name>A0ABT4D212_9CLOT</name>
<dbReference type="Pfam" id="PF25601">
    <property type="entry name" value="AAA_lid_14"/>
    <property type="match status" value="1"/>
</dbReference>
<dbReference type="Gene3D" id="3.40.50.300">
    <property type="entry name" value="P-loop containing nucleotide triphosphate hydrolases"/>
    <property type="match status" value="1"/>
</dbReference>
<keyword evidence="2" id="KW-0067">ATP-binding</keyword>
<dbReference type="PROSITE" id="PS00676">
    <property type="entry name" value="SIGMA54_INTERACT_2"/>
    <property type="match status" value="1"/>
</dbReference>
<dbReference type="Pfam" id="PF02954">
    <property type="entry name" value="HTH_8"/>
    <property type="match status" value="1"/>
</dbReference>
<accession>A0ABT4D212</accession>
<evidence type="ECO:0000259" key="6">
    <source>
        <dbReference type="PROSITE" id="PS50045"/>
    </source>
</evidence>
<gene>
    <name evidence="7" type="ORF">OW763_13225</name>
</gene>
<evidence type="ECO:0000313" key="7">
    <source>
        <dbReference type="EMBL" id="MCY6485295.1"/>
    </source>
</evidence>
<dbReference type="InterPro" id="IPR003593">
    <property type="entry name" value="AAA+_ATPase"/>
</dbReference>
<keyword evidence="5" id="KW-0175">Coiled coil</keyword>
<dbReference type="Gene3D" id="3.30.450.20">
    <property type="entry name" value="PAS domain"/>
    <property type="match status" value="1"/>
</dbReference>
<proteinExistence type="predicted"/>
<keyword evidence="4" id="KW-0804">Transcription</keyword>
<evidence type="ECO:0000313" key="8">
    <source>
        <dbReference type="Proteomes" id="UP001078443"/>
    </source>
</evidence>
<dbReference type="PROSITE" id="PS50045">
    <property type="entry name" value="SIGMA54_INTERACT_4"/>
    <property type="match status" value="1"/>
</dbReference>
<dbReference type="InterPro" id="IPR058031">
    <property type="entry name" value="AAA_lid_NorR"/>
</dbReference>
<dbReference type="Pfam" id="PF00158">
    <property type="entry name" value="Sigma54_activat"/>
    <property type="match status" value="1"/>
</dbReference>
<dbReference type="InterPro" id="IPR002197">
    <property type="entry name" value="HTH_Fis"/>
</dbReference>
<dbReference type="CDD" id="cd00009">
    <property type="entry name" value="AAA"/>
    <property type="match status" value="1"/>
</dbReference>
<keyword evidence="1" id="KW-0547">Nucleotide-binding</keyword>